<evidence type="ECO:0000313" key="3">
    <source>
        <dbReference type="Proteomes" id="UP000284842"/>
    </source>
</evidence>
<protein>
    <submittedName>
        <fullName evidence="2">Uncharacterized protein</fullName>
    </submittedName>
</protein>
<feature type="compositionally biased region" description="Basic and acidic residues" evidence="1">
    <location>
        <begin position="166"/>
        <end position="181"/>
    </location>
</feature>
<accession>A0A409YCV5</accession>
<feature type="region of interest" description="Disordered" evidence="1">
    <location>
        <begin position="104"/>
        <end position="210"/>
    </location>
</feature>
<sequence length="210" mass="23013">MPFSNGFSWLDNTNTVDQSSRLWIESHGVSSSSPSVPGPSRTAPTKKHNVSISDEALEDNEDPWIDEFLQLNSYALHQPMSEADRKLLDIPVMESEWKAFDEALDVSTGSSEPSTNTSDKEAATSPATSTEQLQPPPTPKTTVLGNITNRVSSSSVIQPTRSSKKRNAEESPDAARRDGRHDRRGFRSTRSRRDGSSSLLSTTTKSADCM</sequence>
<dbReference type="Proteomes" id="UP000284842">
    <property type="component" value="Unassembled WGS sequence"/>
</dbReference>
<keyword evidence="3" id="KW-1185">Reference proteome</keyword>
<feature type="compositionally biased region" description="Low complexity" evidence="1">
    <location>
        <begin position="28"/>
        <end position="40"/>
    </location>
</feature>
<comment type="caution">
    <text evidence="2">The sequence shown here is derived from an EMBL/GenBank/DDBJ whole genome shotgun (WGS) entry which is preliminary data.</text>
</comment>
<feature type="region of interest" description="Disordered" evidence="1">
    <location>
        <begin position="25"/>
        <end position="59"/>
    </location>
</feature>
<feature type="compositionally biased region" description="Polar residues" evidence="1">
    <location>
        <begin position="140"/>
        <end position="161"/>
    </location>
</feature>
<dbReference type="AlphaFoldDB" id="A0A409YCV5"/>
<proteinExistence type="predicted"/>
<feature type="compositionally biased region" description="Polar residues" evidence="1">
    <location>
        <begin position="107"/>
        <end position="117"/>
    </location>
</feature>
<name>A0A409YCV5_9AGAR</name>
<gene>
    <name evidence="2" type="ORF">CVT24_000820</name>
</gene>
<evidence type="ECO:0000256" key="1">
    <source>
        <dbReference type="SAM" id="MobiDB-lite"/>
    </source>
</evidence>
<dbReference type="EMBL" id="NHTK01001290">
    <property type="protein sequence ID" value="PPR00833.1"/>
    <property type="molecule type" value="Genomic_DNA"/>
</dbReference>
<organism evidence="2 3">
    <name type="scientific">Panaeolus cyanescens</name>
    <dbReference type="NCBI Taxonomy" id="181874"/>
    <lineage>
        <taxon>Eukaryota</taxon>
        <taxon>Fungi</taxon>
        <taxon>Dikarya</taxon>
        <taxon>Basidiomycota</taxon>
        <taxon>Agaricomycotina</taxon>
        <taxon>Agaricomycetes</taxon>
        <taxon>Agaricomycetidae</taxon>
        <taxon>Agaricales</taxon>
        <taxon>Agaricineae</taxon>
        <taxon>Galeropsidaceae</taxon>
        <taxon>Panaeolus</taxon>
    </lineage>
</organism>
<dbReference type="InParanoid" id="A0A409YCV5"/>
<evidence type="ECO:0000313" key="2">
    <source>
        <dbReference type="EMBL" id="PPR00833.1"/>
    </source>
</evidence>
<reference evidence="2 3" key="1">
    <citation type="journal article" date="2018" name="Evol. Lett.">
        <title>Horizontal gene cluster transfer increased hallucinogenic mushroom diversity.</title>
        <authorList>
            <person name="Reynolds H.T."/>
            <person name="Vijayakumar V."/>
            <person name="Gluck-Thaler E."/>
            <person name="Korotkin H.B."/>
            <person name="Matheny P.B."/>
            <person name="Slot J.C."/>
        </authorList>
    </citation>
    <scope>NUCLEOTIDE SEQUENCE [LARGE SCALE GENOMIC DNA]</scope>
    <source>
        <strain evidence="2 3">2629</strain>
    </source>
</reference>